<reference evidence="5 6" key="1">
    <citation type="submission" date="2024-06" db="EMBL/GenBank/DDBJ databases">
        <title>The Natural Products Discovery Center: Release of the First 8490 Sequenced Strains for Exploring Actinobacteria Biosynthetic Diversity.</title>
        <authorList>
            <person name="Kalkreuter E."/>
            <person name="Kautsar S.A."/>
            <person name="Yang D."/>
            <person name="Bader C.D."/>
            <person name="Teijaro C.N."/>
            <person name="Fluegel L."/>
            <person name="Davis C.M."/>
            <person name="Simpson J.R."/>
            <person name="Lauterbach L."/>
            <person name="Steele A.D."/>
            <person name="Gui C."/>
            <person name="Meng S."/>
            <person name="Li G."/>
            <person name="Viehrig K."/>
            <person name="Ye F."/>
            <person name="Su P."/>
            <person name="Kiefer A.F."/>
            <person name="Nichols A."/>
            <person name="Cepeda A.J."/>
            <person name="Yan W."/>
            <person name="Fan B."/>
            <person name="Jiang Y."/>
            <person name="Adhikari A."/>
            <person name="Zheng C.-J."/>
            <person name="Schuster L."/>
            <person name="Cowan T.M."/>
            <person name="Smanski M.J."/>
            <person name="Chevrette M.G."/>
            <person name="De Carvalho L.P.S."/>
            <person name="Shen B."/>
        </authorList>
    </citation>
    <scope>NUCLEOTIDE SEQUENCE [LARGE SCALE GENOMIC DNA]</scope>
    <source>
        <strain evidence="5 6">NPDC019708</strain>
    </source>
</reference>
<protein>
    <submittedName>
        <fullName evidence="5">Class I SAM-dependent methyltransferase</fullName>
        <ecNumber evidence="5">2.1.1.-</ecNumber>
    </submittedName>
</protein>
<dbReference type="EC" id="2.1.1.-" evidence="5"/>
<dbReference type="RefSeq" id="WP_356954037.1">
    <property type="nucleotide sequence ID" value="NZ_JBEYBD010000001.1"/>
</dbReference>
<dbReference type="Proteomes" id="UP001550628">
    <property type="component" value="Unassembled WGS sequence"/>
</dbReference>
<name>A0ABV2WQK3_9NOCA</name>
<keyword evidence="6" id="KW-1185">Reference proteome</keyword>
<keyword evidence="2 5" id="KW-0808">Transferase</keyword>
<sequence length="232" mass="24742">MTTPGDFEFESVYRGTGPFGPDVAPPWSIGEPQPELAALIDQGRFHGDVLDAGCGEGAISLYLAERGFTTVGLDLAPTAIESARAEAERRGLGTATFEVADITSFTGYDGRFGTVVDSTLFHSIPVAAREGYLRSIARAAAPGAAYFALVFDRAGFPQLPDAGPAPVTADELRDAVSEYWVIDEIAPARIHANLPERLDSPAGEPLLRFEDLRDEPNGRKSVPAWLLSAHLG</sequence>
<evidence type="ECO:0000259" key="4">
    <source>
        <dbReference type="Pfam" id="PF13649"/>
    </source>
</evidence>
<evidence type="ECO:0000313" key="5">
    <source>
        <dbReference type="EMBL" id="MEU1953124.1"/>
    </source>
</evidence>
<dbReference type="InterPro" id="IPR041698">
    <property type="entry name" value="Methyltransf_25"/>
</dbReference>
<gene>
    <name evidence="5" type="ORF">ABZ510_14770</name>
</gene>
<proteinExistence type="predicted"/>
<dbReference type="Gene3D" id="3.40.50.150">
    <property type="entry name" value="Vaccinia Virus protein VP39"/>
    <property type="match status" value="1"/>
</dbReference>
<dbReference type="CDD" id="cd02440">
    <property type="entry name" value="AdoMet_MTases"/>
    <property type="match status" value="1"/>
</dbReference>
<dbReference type="GO" id="GO:0032259">
    <property type="term" value="P:methylation"/>
    <property type="evidence" value="ECO:0007669"/>
    <property type="project" value="UniProtKB-KW"/>
</dbReference>
<comment type="caution">
    <text evidence="5">The sequence shown here is derived from an EMBL/GenBank/DDBJ whole genome shotgun (WGS) entry which is preliminary data.</text>
</comment>
<feature type="domain" description="Methyltransferase" evidence="4">
    <location>
        <begin position="49"/>
        <end position="143"/>
    </location>
</feature>
<dbReference type="InterPro" id="IPR029063">
    <property type="entry name" value="SAM-dependent_MTases_sf"/>
</dbReference>
<evidence type="ECO:0000256" key="1">
    <source>
        <dbReference type="ARBA" id="ARBA00022603"/>
    </source>
</evidence>
<evidence type="ECO:0000256" key="2">
    <source>
        <dbReference type="ARBA" id="ARBA00022679"/>
    </source>
</evidence>
<organism evidence="5 6">
    <name type="scientific">Nocardia rhamnosiphila</name>
    <dbReference type="NCBI Taxonomy" id="426716"/>
    <lineage>
        <taxon>Bacteria</taxon>
        <taxon>Bacillati</taxon>
        <taxon>Actinomycetota</taxon>
        <taxon>Actinomycetes</taxon>
        <taxon>Mycobacteriales</taxon>
        <taxon>Nocardiaceae</taxon>
        <taxon>Nocardia</taxon>
    </lineage>
</organism>
<dbReference type="SUPFAM" id="SSF53335">
    <property type="entry name" value="S-adenosyl-L-methionine-dependent methyltransferases"/>
    <property type="match status" value="1"/>
</dbReference>
<dbReference type="Pfam" id="PF13649">
    <property type="entry name" value="Methyltransf_25"/>
    <property type="match status" value="1"/>
</dbReference>
<accession>A0ABV2WQK3</accession>
<evidence type="ECO:0000256" key="3">
    <source>
        <dbReference type="ARBA" id="ARBA00022691"/>
    </source>
</evidence>
<keyword evidence="3" id="KW-0949">S-adenosyl-L-methionine</keyword>
<dbReference type="EMBL" id="JBEYBF010000008">
    <property type="protein sequence ID" value="MEU1953124.1"/>
    <property type="molecule type" value="Genomic_DNA"/>
</dbReference>
<dbReference type="PANTHER" id="PTHR43464:SF19">
    <property type="entry name" value="UBIQUINONE BIOSYNTHESIS O-METHYLTRANSFERASE, MITOCHONDRIAL"/>
    <property type="match status" value="1"/>
</dbReference>
<keyword evidence="1 5" id="KW-0489">Methyltransferase</keyword>
<dbReference type="GO" id="GO:0008168">
    <property type="term" value="F:methyltransferase activity"/>
    <property type="evidence" value="ECO:0007669"/>
    <property type="project" value="UniProtKB-KW"/>
</dbReference>
<evidence type="ECO:0000313" key="6">
    <source>
        <dbReference type="Proteomes" id="UP001550628"/>
    </source>
</evidence>
<dbReference type="PANTHER" id="PTHR43464">
    <property type="entry name" value="METHYLTRANSFERASE"/>
    <property type="match status" value="1"/>
</dbReference>